<evidence type="ECO:0000259" key="13">
    <source>
        <dbReference type="PROSITE" id="PS50885"/>
    </source>
</evidence>
<evidence type="ECO:0000313" key="15">
    <source>
        <dbReference type="Proteomes" id="UP000630805"/>
    </source>
</evidence>
<accession>A0ABX2PT74</accession>
<evidence type="ECO:0000259" key="12">
    <source>
        <dbReference type="PROSITE" id="PS50109"/>
    </source>
</evidence>
<keyword evidence="6 11" id="KW-0812">Transmembrane</keyword>
<dbReference type="PRINTS" id="PR00344">
    <property type="entry name" value="BCTRLSENSOR"/>
</dbReference>
<feature type="transmembrane region" description="Helical" evidence="11">
    <location>
        <begin position="12"/>
        <end position="37"/>
    </location>
</feature>
<sequence length="452" mass="49633">MDRASIFSGAPFRTACYAAMVVWVITAVFGYAAYLALQDRLRFNLEQQILEEELLLHEILLDGGADAVQRAVEHLNSPNRTGLHMIALFNNHNSALAGSVAKIPDANGWHEVDPDFVEVGGSAPVYLLHATDYLGYRTVVARSMTSLNQALTTLWEGLLFLTLATTSTVLGLGYYVSSQSYRKLKRIERTLDLVSQGDTDIRLPVSKMNDQIDRVSGLMNRHLDRLSSLLISTQTTAVTIAHDLKTPLSHGFLALQQVYSEVEYGGDPRPRLYELETELKRLSSVFDTILRISRIEAGGPNSQFTPVNLSALVEDVVETFSPIASDEEKVITADYNADTVLIRGDEHMLKQMLVNLVNNSLRYCPSGSWTRISLTATSESVELVVEDNGPGVPKAQIGKIFDAFYRAAATSNDNGNGLGLALVKAVAVRHGAMVSAEDNDPGLRIRCSFRNT</sequence>
<evidence type="ECO:0000313" key="14">
    <source>
        <dbReference type="EMBL" id="NVO57369.1"/>
    </source>
</evidence>
<feature type="domain" description="HAMP" evidence="13">
    <location>
        <begin position="182"/>
        <end position="231"/>
    </location>
</feature>
<dbReference type="PANTHER" id="PTHR45436:SF8">
    <property type="entry name" value="HISTIDINE KINASE"/>
    <property type="match status" value="1"/>
</dbReference>
<dbReference type="EC" id="2.7.13.3" evidence="3"/>
<evidence type="ECO:0000256" key="11">
    <source>
        <dbReference type="SAM" id="Phobius"/>
    </source>
</evidence>
<organism evidence="14 15">
    <name type="scientific">Ruegeria haliotis</name>
    <dbReference type="NCBI Taxonomy" id="2747601"/>
    <lineage>
        <taxon>Bacteria</taxon>
        <taxon>Pseudomonadati</taxon>
        <taxon>Pseudomonadota</taxon>
        <taxon>Alphaproteobacteria</taxon>
        <taxon>Rhodobacterales</taxon>
        <taxon>Roseobacteraceae</taxon>
        <taxon>Ruegeria</taxon>
    </lineage>
</organism>
<proteinExistence type="predicted"/>
<comment type="subcellular location">
    <subcellularLocation>
        <location evidence="2">Membrane</location>
    </subcellularLocation>
</comment>
<dbReference type="CDD" id="cd00082">
    <property type="entry name" value="HisKA"/>
    <property type="match status" value="1"/>
</dbReference>
<evidence type="ECO:0000256" key="6">
    <source>
        <dbReference type="ARBA" id="ARBA00022692"/>
    </source>
</evidence>
<dbReference type="InterPro" id="IPR003594">
    <property type="entry name" value="HATPase_dom"/>
</dbReference>
<keyword evidence="4" id="KW-0597">Phosphoprotein</keyword>
<dbReference type="InterPro" id="IPR036097">
    <property type="entry name" value="HisK_dim/P_sf"/>
</dbReference>
<dbReference type="PROSITE" id="PS50885">
    <property type="entry name" value="HAMP"/>
    <property type="match status" value="1"/>
</dbReference>
<keyword evidence="15" id="KW-1185">Reference proteome</keyword>
<feature type="transmembrane region" description="Helical" evidence="11">
    <location>
        <begin position="154"/>
        <end position="176"/>
    </location>
</feature>
<keyword evidence="5" id="KW-0808">Transferase</keyword>
<evidence type="ECO:0000256" key="3">
    <source>
        <dbReference type="ARBA" id="ARBA00012438"/>
    </source>
</evidence>
<name>A0ABX2PT74_9RHOB</name>
<dbReference type="EMBL" id="JABXWT010000011">
    <property type="protein sequence ID" value="NVO57369.1"/>
    <property type="molecule type" value="Genomic_DNA"/>
</dbReference>
<dbReference type="InterPro" id="IPR003661">
    <property type="entry name" value="HisK_dim/P_dom"/>
</dbReference>
<reference evidence="14 15" key="1">
    <citation type="submission" date="2020-06" db="EMBL/GenBank/DDBJ databases">
        <authorList>
            <person name="Cao W.R."/>
        </authorList>
    </citation>
    <scope>NUCLEOTIDE SEQUENCE [LARGE SCALE GENOMIC DNA]</scope>
    <source>
        <strain evidence="14 15">B1Z28</strain>
    </source>
</reference>
<dbReference type="PROSITE" id="PS50109">
    <property type="entry name" value="HIS_KIN"/>
    <property type="match status" value="1"/>
</dbReference>
<dbReference type="Proteomes" id="UP000630805">
    <property type="component" value="Unassembled WGS sequence"/>
</dbReference>
<evidence type="ECO:0000256" key="1">
    <source>
        <dbReference type="ARBA" id="ARBA00000085"/>
    </source>
</evidence>
<keyword evidence="8 11" id="KW-1133">Transmembrane helix</keyword>
<dbReference type="Gene3D" id="6.10.340.10">
    <property type="match status" value="1"/>
</dbReference>
<dbReference type="SUPFAM" id="SSF47384">
    <property type="entry name" value="Homodimeric domain of signal transducing histidine kinase"/>
    <property type="match status" value="1"/>
</dbReference>
<dbReference type="CDD" id="cd00075">
    <property type="entry name" value="HATPase"/>
    <property type="match status" value="1"/>
</dbReference>
<dbReference type="SUPFAM" id="SSF55874">
    <property type="entry name" value="ATPase domain of HSP90 chaperone/DNA topoisomerase II/histidine kinase"/>
    <property type="match status" value="1"/>
</dbReference>
<evidence type="ECO:0000256" key="5">
    <source>
        <dbReference type="ARBA" id="ARBA00022679"/>
    </source>
</evidence>
<evidence type="ECO:0000256" key="8">
    <source>
        <dbReference type="ARBA" id="ARBA00022989"/>
    </source>
</evidence>
<gene>
    <name evidence="14" type="ORF">HW561_16360</name>
</gene>
<dbReference type="PANTHER" id="PTHR45436">
    <property type="entry name" value="SENSOR HISTIDINE KINASE YKOH"/>
    <property type="match status" value="1"/>
</dbReference>
<dbReference type="InterPro" id="IPR050428">
    <property type="entry name" value="TCS_sensor_his_kinase"/>
</dbReference>
<dbReference type="InterPro" id="IPR036890">
    <property type="entry name" value="HATPase_C_sf"/>
</dbReference>
<dbReference type="InterPro" id="IPR003660">
    <property type="entry name" value="HAMP_dom"/>
</dbReference>
<evidence type="ECO:0000256" key="7">
    <source>
        <dbReference type="ARBA" id="ARBA00022777"/>
    </source>
</evidence>
<feature type="domain" description="Histidine kinase" evidence="12">
    <location>
        <begin position="239"/>
        <end position="452"/>
    </location>
</feature>
<evidence type="ECO:0000256" key="9">
    <source>
        <dbReference type="ARBA" id="ARBA00023012"/>
    </source>
</evidence>
<comment type="catalytic activity">
    <reaction evidence="1">
        <text>ATP + protein L-histidine = ADP + protein N-phospho-L-histidine.</text>
        <dbReference type="EC" id="2.7.13.3"/>
    </reaction>
</comment>
<evidence type="ECO:0000256" key="2">
    <source>
        <dbReference type="ARBA" id="ARBA00004370"/>
    </source>
</evidence>
<protein>
    <recommendedName>
        <fullName evidence="3">histidine kinase</fullName>
        <ecNumber evidence="3">2.7.13.3</ecNumber>
    </recommendedName>
</protein>
<evidence type="ECO:0000256" key="4">
    <source>
        <dbReference type="ARBA" id="ARBA00022553"/>
    </source>
</evidence>
<dbReference type="GO" id="GO:0016301">
    <property type="term" value="F:kinase activity"/>
    <property type="evidence" value="ECO:0007669"/>
    <property type="project" value="UniProtKB-KW"/>
</dbReference>
<dbReference type="SMART" id="SM00387">
    <property type="entry name" value="HATPase_c"/>
    <property type="match status" value="1"/>
</dbReference>
<evidence type="ECO:0000256" key="10">
    <source>
        <dbReference type="ARBA" id="ARBA00023136"/>
    </source>
</evidence>
<dbReference type="InterPro" id="IPR004358">
    <property type="entry name" value="Sig_transdc_His_kin-like_C"/>
</dbReference>
<keyword evidence="9" id="KW-0902">Two-component regulatory system</keyword>
<dbReference type="Pfam" id="PF02518">
    <property type="entry name" value="HATPase_c"/>
    <property type="match status" value="1"/>
</dbReference>
<dbReference type="RefSeq" id="WP_176866423.1">
    <property type="nucleotide sequence ID" value="NZ_JABXWT010000011.1"/>
</dbReference>
<comment type="caution">
    <text evidence="14">The sequence shown here is derived from an EMBL/GenBank/DDBJ whole genome shotgun (WGS) entry which is preliminary data.</text>
</comment>
<dbReference type="InterPro" id="IPR005467">
    <property type="entry name" value="His_kinase_dom"/>
</dbReference>
<dbReference type="Gene3D" id="3.30.565.10">
    <property type="entry name" value="Histidine kinase-like ATPase, C-terminal domain"/>
    <property type="match status" value="1"/>
</dbReference>
<keyword evidence="7 14" id="KW-0418">Kinase</keyword>
<keyword evidence="10 11" id="KW-0472">Membrane</keyword>